<dbReference type="AlphaFoldDB" id="A0ABD3QKJ9"/>
<sequence length="382" mass="43039">MKPITAIVTPVSEDNDFPGHSAVTAAASVDAALNGVVLHDKFEKAAFSPTSTGTVVTARAAKIEDPLIPTLNSDTTFVPLQPSYSDLEEEEDDDENLQAAETIRRFSEHNTRFNDDATEQDGEVLEAASILCMLSNAKTDEGDIRKTMDMMSMSRKFEISQADEDESSSSYYAYEQELEDPLPALPPPKFSNLRHPDRLATEDDAMEVNRLHQYVRSDLLEIFTVPQVDDQGDDESDDDDANSAPRTKTESYDRVTRNSHHRGSVSSLAANATATTIRHYPGRVGLRCIHCANVRPSTHHATKSSFYPLRLHNIYREVCAWQRIHFKNCPYVPRGVRERYDWLKNIDTSRGKVRYWEVSARKIGLQNNPNREDGIVFSNTVW</sequence>
<protein>
    <submittedName>
        <fullName evidence="2">Uncharacterized protein</fullName>
    </submittedName>
</protein>
<feature type="region of interest" description="Disordered" evidence="1">
    <location>
        <begin position="226"/>
        <end position="266"/>
    </location>
</feature>
<evidence type="ECO:0000313" key="2">
    <source>
        <dbReference type="EMBL" id="KAL3801024.1"/>
    </source>
</evidence>
<organism evidence="2 3">
    <name type="scientific">Cyclotella cryptica</name>
    <dbReference type="NCBI Taxonomy" id="29204"/>
    <lineage>
        <taxon>Eukaryota</taxon>
        <taxon>Sar</taxon>
        <taxon>Stramenopiles</taxon>
        <taxon>Ochrophyta</taxon>
        <taxon>Bacillariophyta</taxon>
        <taxon>Coscinodiscophyceae</taxon>
        <taxon>Thalassiosirophycidae</taxon>
        <taxon>Stephanodiscales</taxon>
        <taxon>Stephanodiscaceae</taxon>
        <taxon>Cyclotella</taxon>
    </lineage>
</organism>
<evidence type="ECO:0000313" key="3">
    <source>
        <dbReference type="Proteomes" id="UP001516023"/>
    </source>
</evidence>
<feature type="compositionally biased region" description="Acidic residues" evidence="1">
    <location>
        <begin position="230"/>
        <end position="241"/>
    </location>
</feature>
<keyword evidence="3" id="KW-1185">Reference proteome</keyword>
<dbReference type="Proteomes" id="UP001516023">
    <property type="component" value="Unassembled WGS sequence"/>
</dbReference>
<feature type="compositionally biased region" description="Basic and acidic residues" evidence="1">
    <location>
        <begin position="247"/>
        <end position="256"/>
    </location>
</feature>
<proteinExistence type="predicted"/>
<reference evidence="2 3" key="1">
    <citation type="journal article" date="2020" name="G3 (Bethesda)">
        <title>Improved Reference Genome for Cyclotella cryptica CCMP332, a Model for Cell Wall Morphogenesis, Salinity Adaptation, and Lipid Production in Diatoms (Bacillariophyta).</title>
        <authorList>
            <person name="Roberts W.R."/>
            <person name="Downey K.M."/>
            <person name="Ruck E.C."/>
            <person name="Traller J.C."/>
            <person name="Alverson A.J."/>
        </authorList>
    </citation>
    <scope>NUCLEOTIDE SEQUENCE [LARGE SCALE GENOMIC DNA]</scope>
    <source>
        <strain evidence="2 3">CCMP332</strain>
    </source>
</reference>
<dbReference type="EMBL" id="JABMIG020000029">
    <property type="protein sequence ID" value="KAL3801024.1"/>
    <property type="molecule type" value="Genomic_DNA"/>
</dbReference>
<name>A0ABD3QKJ9_9STRA</name>
<evidence type="ECO:0000256" key="1">
    <source>
        <dbReference type="SAM" id="MobiDB-lite"/>
    </source>
</evidence>
<gene>
    <name evidence="2" type="ORF">HJC23_002317</name>
</gene>
<accession>A0ABD3QKJ9</accession>
<comment type="caution">
    <text evidence="2">The sequence shown here is derived from an EMBL/GenBank/DDBJ whole genome shotgun (WGS) entry which is preliminary data.</text>
</comment>